<dbReference type="Gene3D" id="3.40.850.10">
    <property type="entry name" value="Kinesin motor domain"/>
    <property type="match status" value="1"/>
</dbReference>
<dbReference type="Pfam" id="PF23203">
    <property type="entry name" value="KIF21A"/>
    <property type="match status" value="1"/>
</dbReference>
<keyword evidence="12" id="KW-0206">Cytoskeleton</keyword>
<dbReference type="GO" id="GO:0007018">
    <property type="term" value="P:microtubule-based movement"/>
    <property type="evidence" value="ECO:0007669"/>
    <property type="project" value="InterPro"/>
</dbReference>
<evidence type="ECO:0000256" key="9">
    <source>
        <dbReference type="ARBA" id="ARBA00022840"/>
    </source>
</evidence>
<dbReference type="EnsemblMetazoa" id="GAUT014623-RA">
    <property type="protein sequence ID" value="GAUT014623-PA"/>
    <property type="gene ID" value="GAUT014623"/>
</dbReference>
<evidence type="ECO:0000256" key="15">
    <source>
        <dbReference type="SAM" id="Coils"/>
    </source>
</evidence>
<dbReference type="PANTHER" id="PTHR47969">
    <property type="entry name" value="CHROMOSOME-ASSOCIATED KINESIN KIF4A-RELATED"/>
    <property type="match status" value="1"/>
</dbReference>
<dbReference type="InterPro" id="IPR056533">
    <property type="entry name" value="KIF21A/B_hel_1"/>
</dbReference>
<dbReference type="Proteomes" id="UP000078200">
    <property type="component" value="Unassembled WGS sequence"/>
</dbReference>
<evidence type="ECO:0000256" key="2">
    <source>
        <dbReference type="ARBA" id="ARBA00004316"/>
    </source>
</evidence>
<dbReference type="PROSITE" id="PS50067">
    <property type="entry name" value="KINESIN_MOTOR_2"/>
    <property type="match status" value="1"/>
</dbReference>
<dbReference type="GO" id="GO:0008017">
    <property type="term" value="F:microtubule binding"/>
    <property type="evidence" value="ECO:0007669"/>
    <property type="project" value="InterPro"/>
</dbReference>
<dbReference type="CDD" id="cd01372">
    <property type="entry name" value="KISc_KIF4"/>
    <property type="match status" value="1"/>
</dbReference>
<evidence type="ECO:0000256" key="5">
    <source>
        <dbReference type="ARBA" id="ARBA00022574"/>
    </source>
</evidence>
<evidence type="ECO:0000313" key="19">
    <source>
        <dbReference type="Proteomes" id="UP000078200"/>
    </source>
</evidence>
<reference evidence="18" key="1">
    <citation type="submission" date="2020-05" db="UniProtKB">
        <authorList>
            <consortium name="EnsemblMetazoa"/>
        </authorList>
    </citation>
    <scope>IDENTIFICATION</scope>
    <source>
        <strain evidence="18">TTRI</strain>
    </source>
</reference>
<keyword evidence="8 14" id="KW-0547">Nucleotide-binding</keyword>
<evidence type="ECO:0000256" key="8">
    <source>
        <dbReference type="ARBA" id="ARBA00022741"/>
    </source>
</evidence>
<protein>
    <recommendedName>
        <fullName evidence="17">Kinesin motor domain-containing protein</fullName>
    </recommendedName>
</protein>
<dbReference type="SUPFAM" id="SSF52540">
    <property type="entry name" value="P-loop containing nucleoside triphosphate hydrolases"/>
    <property type="match status" value="1"/>
</dbReference>
<keyword evidence="9 14" id="KW-0067">ATP-binding</keyword>
<dbReference type="Pfam" id="PF23204">
    <property type="entry name" value="KIF21A_2nd"/>
    <property type="match status" value="1"/>
</dbReference>
<dbReference type="FunFam" id="3.40.850.10:FF:000011">
    <property type="entry name" value="Kinesin family member 21A"/>
    <property type="match status" value="1"/>
</dbReference>
<dbReference type="GO" id="GO:0005875">
    <property type="term" value="C:microtubule associated complex"/>
    <property type="evidence" value="ECO:0007669"/>
    <property type="project" value="TreeGrafter"/>
</dbReference>
<dbReference type="GO" id="GO:0003777">
    <property type="term" value="F:microtubule motor activity"/>
    <property type="evidence" value="ECO:0007669"/>
    <property type="project" value="InterPro"/>
</dbReference>
<dbReference type="PANTHER" id="PTHR47969:SF15">
    <property type="entry name" value="CHROMOSOME-ASSOCIATED KINESIN KIF4A-RELATED"/>
    <property type="match status" value="1"/>
</dbReference>
<evidence type="ECO:0000256" key="3">
    <source>
        <dbReference type="ARBA" id="ARBA00022490"/>
    </source>
</evidence>
<keyword evidence="3" id="KW-0963">Cytoplasm</keyword>
<dbReference type="InterPro" id="IPR056532">
    <property type="entry name" value="KIF21A/B_hel_2"/>
</dbReference>
<dbReference type="GO" id="GO:0005524">
    <property type="term" value="F:ATP binding"/>
    <property type="evidence" value="ECO:0007669"/>
    <property type="project" value="UniProtKB-UniRule"/>
</dbReference>
<keyword evidence="11 14" id="KW-0505">Motor protein</keyword>
<dbReference type="AlphaFoldDB" id="A0A1A9UT90"/>
<keyword evidence="6" id="KW-0493">Microtubule</keyword>
<dbReference type="GO" id="GO:0042995">
    <property type="term" value="C:cell projection"/>
    <property type="evidence" value="ECO:0007669"/>
    <property type="project" value="UniProtKB-SubCell"/>
</dbReference>
<keyword evidence="13" id="KW-0966">Cell projection</keyword>
<feature type="domain" description="Kinesin motor" evidence="17">
    <location>
        <begin position="15"/>
        <end position="357"/>
    </location>
</feature>
<keyword evidence="19" id="KW-1185">Reference proteome</keyword>
<evidence type="ECO:0000256" key="14">
    <source>
        <dbReference type="PROSITE-ProRule" id="PRU00283"/>
    </source>
</evidence>
<dbReference type="GO" id="GO:0005874">
    <property type="term" value="C:microtubule"/>
    <property type="evidence" value="ECO:0007669"/>
    <property type="project" value="UniProtKB-KW"/>
</dbReference>
<sequence>MNNMSSDNNEEEECSVRVAIRIRPQNSREIIDMCRICTSVTPSEPQINLGVDKAFTFDYVFDTETAQPDIYQHCVEQLVEGALRGYNATVLAYGQTGSGKTYTMGTGFDYHLSEEEQGIIPRALFHIFSRIEEVQLQAIDDVSDTETVQFTIAVQFIELYNENIVDLLEPYSKGRIHKIQENELGLITVSGASIKPIQSPQEALRYLQQGALARTTASTQMNIQSSRSHAVFTLLIRRLSQNEYDVDDYVTLTSKFHFVDLAGSERLKRTGATGDRAKEGISINSGLLALGNCISALGDKSRRATHVPYRDSKLTRLLQDSLGGNSQTLMIACISPSDRDFMETLNTLKYANRAKNIKNKVQLNQDQSSRTIAQLRKEIARLQLELMELKQGKREVNMEGKSFMTDTFHENEMLLLDNKRLQQRLKSMNEAINVLTERNTQLRLEKEMNNWPSLVETDQSVKNLIQGYISEIEKLQAKLIESEEMYQQLRKNDKGLEAMRNAKLHCTYQDPEDLIKEAKRELEKEKNIETTRSSNKESIDSDESEQESQQKSNDVEEDLEDVNNDIEIKTKLIQQLELSQQRMQLMRQQYEDKLMLLSSQVINTQKERDEVLSFIGSNGDNQNSDKMKKVKAEYEQKINNMQREIKKLHQAQREHNRQRQEIISQETKLKNLRSQLEELKCNKARLIRKLGEQASKFRMEETQKIREIAQLRKEQRKQENTVRSLQARMQAKEQVLKRKTEEVTSLRRSQRSIRRNFRSRIESSQNFDARLARKQWYNMSHVLDRHARNKQMMMQFENELERLMNERDRLSSDLLDVQKRTSTSSNDLDNEEDLIKSNLTYVQESINNTQQALLQFDDSKDFNVGESHNVQNFINEIDNVDEAKYLLERLSTNSVDLLCKVANLENHLQERIALLKEAQQECLVQQQLLQHFIAQNNLEKITDLFESLSLSVSKSNCIRTSGSQKSLKSNETYDVGIDEAFPLSERNRSSSPELVQDMINKKIRSRTAQPYSMLFGEKDEGPV</sequence>
<evidence type="ECO:0000259" key="17">
    <source>
        <dbReference type="PROSITE" id="PS50067"/>
    </source>
</evidence>
<evidence type="ECO:0000256" key="13">
    <source>
        <dbReference type="ARBA" id="ARBA00023273"/>
    </source>
</evidence>
<dbReference type="PROSITE" id="PS00411">
    <property type="entry name" value="KINESIN_MOTOR_1"/>
    <property type="match status" value="1"/>
</dbReference>
<dbReference type="GO" id="GO:0007052">
    <property type="term" value="P:mitotic spindle organization"/>
    <property type="evidence" value="ECO:0007669"/>
    <property type="project" value="TreeGrafter"/>
</dbReference>
<dbReference type="STRING" id="7395.A0A1A9UT90"/>
<comment type="subcellular location">
    <subcellularLocation>
        <location evidence="2">Cell projection</location>
    </subcellularLocation>
    <subcellularLocation>
        <location evidence="1">Cytoplasm</location>
        <location evidence="1">Cytoskeleton</location>
    </subcellularLocation>
</comment>
<feature type="coiled-coil region" evidence="15">
    <location>
        <begin position="365"/>
        <end position="492"/>
    </location>
</feature>
<evidence type="ECO:0000313" key="18">
    <source>
        <dbReference type="EnsemblMetazoa" id="GAUT014623-PA"/>
    </source>
</evidence>
<keyword evidence="10 15" id="KW-0175">Coiled coil</keyword>
<dbReference type="Pfam" id="PF00225">
    <property type="entry name" value="Kinesin"/>
    <property type="match status" value="1"/>
</dbReference>
<feature type="binding site" evidence="14">
    <location>
        <begin position="94"/>
        <end position="101"/>
    </location>
    <ligand>
        <name>ATP</name>
        <dbReference type="ChEBI" id="CHEBI:30616"/>
    </ligand>
</feature>
<evidence type="ECO:0000256" key="11">
    <source>
        <dbReference type="ARBA" id="ARBA00023175"/>
    </source>
</evidence>
<organism evidence="18 19">
    <name type="scientific">Glossina austeni</name>
    <name type="common">Savannah tsetse fly</name>
    <dbReference type="NCBI Taxonomy" id="7395"/>
    <lineage>
        <taxon>Eukaryota</taxon>
        <taxon>Metazoa</taxon>
        <taxon>Ecdysozoa</taxon>
        <taxon>Arthropoda</taxon>
        <taxon>Hexapoda</taxon>
        <taxon>Insecta</taxon>
        <taxon>Pterygota</taxon>
        <taxon>Neoptera</taxon>
        <taxon>Endopterygota</taxon>
        <taxon>Diptera</taxon>
        <taxon>Brachycera</taxon>
        <taxon>Muscomorpha</taxon>
        <taxon>Hippoboscoidea</taxon>
        <taxon>Glossinidae</taxon>
        <taxon>Glossina</taxon>
    </lineage>
</organism>
<evidence type="ECO:0000256" key="7">
    <source>
        <dbReference type="ARBA" id="ARBA00022737"/>
    </source>
</evidence>
<evidence type="ECO:0000256" key="1">
    <source>
        <dbReference type="ARBA" id="ARBA00004245"/>
    </source>
</evidence>
<dbReference type="SMART" id="SM00129">
    <property type="entry name" value="KISc"/>
    <property type="match status" value="1"/>
</dbReference>
<evidence type="ECO:0000256" key="16">
    <source>
        <dbReference type="SAM" id="MobiDB-lite"/>
    </source>
</evidence>
<comment type="similarity">
    <text evidence="14">Belongs to the TRAFAC class myosin-kinesin ATPase superfamily. Kinesin family.</text>
</comment>
<accession>A0A1A9UT90</accession>
<feature type="compositionally biased region" description="Basic and acidic residues" evidence="16">
    <location>
        <begin position="524"/>
        <end position="539"/>
    </location>
</feature>
<dbReference type="InterPro" id="IPR027417">
    <property type="entry name" value="P-loop_NTPase"/>
</dbReference>
<feature type="region of interest" description="Disordered" evidence="16">
    <location>
        <begin position="524"/>
        <end position="560"/>
    </location>
</feature>
<dbReference type="InterPro" id="IPR019821">
    <property type="entry name" value="Kinesin_motor_CS"/>
</dbReference>
<dbReference type="GO" id="GO:0051231">
    <property type="term" value="P:spindle elongation"/>
    <property type="evidence" value="ECO:0007669"/>
    <property type="project" value="TreeGrafter"/>
</dbReference>
<evidence type="ECO:0000256" key="12">
    <source>
        <dbReference type="ARBA" id="ARBA00023212"/>
    </source>
</evidence>
<evidence type="ECO:0000256" key="6">
    <source>
        <dbReference type="ARBA" id="ARBA00022701"/>
    </source>
</evidence>
<evidence type="ECO:0000256" key="4">
    <source>
        <dbReference type="ARBA" id="ARBA00022553"/>
    </source>
</evidence>
<name>A0A1A9UT90_GLOAU</name>
<dbReference type="InterPro" id="IPR036961">
    <property type="entry name" value="Kinesin_motor_dom_sf"/>
</dbReference>
<proteinExistence type="inferred from homology"/>
<feature type="coiled-coil region" evidence="15">
    <location>
        <begin position="786"/>
        <end position="820"/>
    </location>
</feature>
<dbReference type="InterPro" id="IPR027640">
    <property type="entry name" value="Kinesin-like_fam"/>
</dbReference>
<dbReference type="VEuPathDB" id="VectorBase:GAUT014623"/>
<keyword evidence="4" id="KW-0597">Phosphoprotein</keyword>
<keyword evidence="5" id="KW-0853">WD repeat</keyword>
<dbReference type="Pfam" id="PF25764">
    <property type="entry name" value="KIF21A_4th"/>
    <property type="match status" value="1"/>
</dbReference>
<dbReference type="PRINTS" id="PR00380">
    <property type="entry name" value="KINESINHEAVY"/>
</dbReference>
<evidence type="ECO:0000256" key="10">
    <source>
        <dbReference type="ARBA" id="ARBA00023054"/>
    </source>
</evidence>
<keyword evidence="7" id="KW-0677">Repeat</keyword>
<dbReference type="InterPro" id="IPR001752">
    <property type="entry name" value="Kinesin_motor_dom"/>
</dbReference>